<dbReference type="GO" id="GO:0005840">
    <property type="term" value="C:ribosome"/>
    <property type="evidence" value="ECO:0007669"/>
    <property type="project" value="UniProtKB-KW"/>
</dbReference>
<protein>
    <submittedName>
        <fullName evidence="5">Uncharacterized protein</fullName>
    </submittedName>
</protein>
<dbReference type="Gene3D" id="1.10.10.1410">
    <property type="match status" value="1"/>
</dbReference>
<dbReference type="Proteomes" id="UP001176961">
    <property type="component" value="Unassembled WGS sequence"/>
</dbReference>
<gene>
    <name evidence="5" type="ORF">CYNAS_LOCUS7218</name>
</gene>
<comment type="function">
    <text evidence="1">Plays an important role in the elongation step of protein synthesis.</text>
</comment>
<evidence type="ECO:0000256" key="4">
    <source>
        <dbReference type="ARBA" id="ARBA00023274"/>
    </source>
</evidence>
<dbReference type="EMBL" id="CATQJL010000112">
    <property type="protein sequence ID" value="CAJ0595235.1"/>
    <property type="molecule type" value="Genomic_DNA"/>
</dbReference>
<evidence type="ECO:0000313" key="5">
    <source>
        <dbReference type="EMBL" id="CAJ0595235.1"/>
    </source>
</evidence>
<sequence>MRYVSSYLLALAGGNEHAKLEHLDILGAVGVDTAVEAAKLVISHPEGKSIGEVIAKDRLVWFRLSGWMREMVGADMSMDSKPKSFLQRILLIRLLTRSRIMR</sequence>
<comment type="caution">
    <text evidence="5">The sequence shown here is derived from an EMBL/GenBank/DDBJ whole genome shotgun (WGS) entry which is preliminary data.</text>
</comment>
<dbReference type="InterPro" id="IPR038716">
    <property type="entry name" value="P1/P2_N_sf"/>
</dbReference>
<keyword evidence="3" id="KW-0689">Ribosomal protein</keyword>
<proteinExistence type="inferred from homology"/>
<accession>A0AA36M1F8</accession>
<evidence type="ECO:0000256" key="3">
    <source>
        <dbReference type="ARBA" id="ARBA00022980"/>
    </source>
</evidence>
<organism evidence="5 6">
    <name type="scientific">Cylicocyclus nassatus</name>
    <name type="common">Nematode worm</name>
    <dbReference type="NCBI Taxonomy" id="53992"/>
    <lineage>
        <taxon>Eukaryota</taxon>
        <taxon>Metazoa</taxon>
        <taxon>Ecdysozoa</taxon>
        <taxon>Nematoda</taxon>
        <taxon>Chromadorea</taxon>
        <taxon>Rhabditida</taxon>
        <taxon>Rhabditina</taxon>
        <taxon>Rhabditomorpha</taxon>
        <taxon>Strongyloidea</taxon>
        <taxon>Strongylidae</taxon>
        <taxon>Cylicocyclus</taxon>
    </lineage>
</organism>
<reference evidence="5" key="1">
    <citation type="submission" date="2023-07" db="EMBL/GenBank/DDBJ databases">
        <authorList>
            <consortium name="CYATHOMIX"/>
        </authorList>
    </citation>
    <scope>NUCLEOTIDE SEQUENCE</scope>
    <source>
        <strain evidence="5">N/A</strain>
    </source>
</reference>
<dbReference type="GO" id="GO:1990904">
    <property type="term" value="C:ribonucleoprotein complex"/>
    <property type="evidence" value="ECO:0007669"/>
    <property type="project" value="UniProtKB-KW"/>
</dbReference>
<evidence type="ECO:0000256" key="2">
    <source>
        <dbReference type="ARBA" id="ARBA00005436"/>
    </source>
</evidence>
<evidence type="ECO:0000313" key="6">
    <source>
        <dbReference type="Proteomes" id="UP001176961"/>
    </source>
</evidence>
<name>A0AA36M1F8_CYLNA</name>
<comment type="similarity">
    <text evidence="2">Belongs to the eukaryotic ribosomal protein P1/P2 family.</text>
</comment>
<keyword evidence="6" id="KW-1185">Reference proteome</keyword>
<dbReference type="AlphaFoldDB" id="A0AA36M1F8"/>
<keyword evidence="4" id="KW-0687">Ribonucleoprotein</keyword>
<evidence type="ECO:0000256" key="1">
    <source>
        <dbReference type="ARBA" id="ARBA00003362"/>
    </source>
</evidence>